<name>A0A8I6WF44_HORVV</name>
<evidence type="ECO:0000256" key="1">
    <source>
        <dbReference type="SAM" id="MobiDB-lite"/>
    </source>
</evidence>
<feature type="compositionally biased region" description="Polar residues" evidence="1">
    <location>
        <begin position="217"/>
        <end position="226"/>
    </location>
</feature>
<dbReference type="Proteomes" id="UP000011116">
    <property type="component" value="Chromosome 1H"/>
</dbReference>
<reference evidence="2" key="2">
    <citation type="submission" date="2020-10" db="EMBL/GenBank/DDBJ databases">
        <authorList>
            <person name="Scholz U."/>
            <person name="Mascher M."/>
            <person name="Fiebig A."/>
        </authorList>
    </citation>
    <scope>NUCLEOTIDE SEQUENCE [LARGE SCALE GENOMIC DNA]</scope>
    <source>
        <strain evidence="2">cv. Morex</strain>
    </source>
</reference>
<dbReference type="EnsemblPlants" id="HORVU.MOREX.r3.1HG0031340.1">
    <property type="protein sequence ID" value="HORVU.MOREX.r3.1HG0031340.1.CDS1"/>
    <property type="gene ID" value="HORVU.MOREX.r3.1HG0031340"/>
</dbReference>
<dbReference type="AlphaFoldDB" id="A0A8I6WF44"/>
<evidence type="ECO:0000313" key="2">
    <source>
        <dbReference type="EnsemblPlants" id="HORVU.MOREX.r3.1HG0031340.1.CDS1"/>
    </source>
</evidence>
<organism evidence="2 3">
    <name type="scientific">Hordeum vulgare subsp. vulgare</name>
    <name type="common">Domesticated barley</name>
    <dbReference type="NCBI Taxonomy" id="112509"/>
    <lineage>
        <taxon>Eukaryota</taxon>
        <taxon>Viridiplantae</taxon>
        <taxon>Streptophyta</taxon>
        <taxon>Embryophyta</taxon>
        <taxon>Tracheophyta</taxon>
        <taxon>Spermatophyta</taxon>
        <taxon>Magnoliopsida</taxon>
        <taxon>Liliopsida</taxon>
        <taxon>Poales</taxon>
        <taxon>Poaceae</taxon>
        <taxon>BOP clade</taxon>
        <taxon>Pooideae</taxon>
        <taxon>Triticodae</taxon>
        <taxon>Triticeae</taxon>
        <taxon>Hordeinae</taxon>
        <taxon>Hordeum</taxon>
    </lineage>
</organism>
<feature type="region of interest" description="Disordered" evidence="1">
    <location>
        <begin position="213"/>
        <end position="251"/>
    </location>
</feature>
<keyword evidence="3" id="KW-1185">Reference proteome</keyword>
<dbReference type="Gramene" id="HORVU.MOREX.r2.1HG0024640.1">
    <property type="protein sequence ID" value="HORVU.MOREX.r2.1HG0024640.1.CDS.1"/>
    <property type="gene ID" value="HORVU.MOREX.r2.1HG0024640"/>
</dbReference>
<reference evidence="2" key="3">
    <citation type="submission" date="2022-01" db="UniProtKB">
        <authorList>
            <consortium name="EnsemblPlants"/>
        </authorList>
    </citation>
    <scope>IDENTIFICATION</scope>
    <source>
        <strain evidence="2">subsp. vulgare</strain>
    </source>
</reference>
<evidence type="ECO:0000313" key="3">
    <source>
        <dbReference type="Proteomes" id="UP000011116"/>
    </source>
</evidence>
<sequence length="251" mass="27626">MVSYDEIIVNSMQIVPSSIFVTGKKFSPYLDACMGEHVVTEMDPSEISGNPKRQSYLVQSLDNSGENVEVIPTPPAREEMEVRCSKRNVGGNVEHGGVRAERLAQKRDLQGNNISPGNSFEVLSNLEIISAAVKMSVNISDDNFETIDIIRELEISRANIAKKVDKSDNQHDKVLFITNATGEASPLDTEWVGDEGLDVDDFTLVRSRKKERKKVNVTISKPVTRSQKQKMGDGAGKAMAPGKPNTKTHNP</sequence>
<reference evidence="3" key="1">
    <citation type="journal article" date="2012" name="Nature">
        <title>A physical, genetic and functional sequence assembly of the barley genome.</title>
        <authorList>
            <consortium name="The International Barley Genome Sequencing Consortium"/>
            <person name="Mayer K.F."/>
            <person name="Waugh R."/>
            <person name="Brown J.W."/>
            <person name="Schulman A."/>
            <person name="Langridge P."/>
            <person name="Platzer M."/>
            <person name="Fincher G.B."/>
            <person name="Muehlbauer G.J."/>
            <person name="Sato K."/>
            <person name="Close T.J."/>
            <person name="Wise R.P."/>
            <person name="Stein N."/>
        </authorList>
    </citation>
    <scope>NUCLEOTIDE SEQUENCE [LARGE SCALE GENOMIC DNA]</scope>
    <source>
        <strain evidence="3">cv. Morex</strain>
    </source>
</reference>
<dbReference type="Gramene" id="HORVU.MOREX.r3.1HG0031340.1">
    <property type="protein sequence ID" value="HORVU.MOREX.r3.1HG0031340.1.CDS1"/>
    <property type="gene ID" value="HORVU.MOREX.r3.1HG0031340"/>
</dbReference>
<proteinExistence type="predicted"/>
<accession>A0A8I6WF44</accession>
<protein>
    <submittedName>
        <fullName evidence="2">Uncharacterized protein</fullName>
    </submittedName>
</protein>